<proteinExistence type="predicted"/>
<dbReference type="OrthoDB" id="21996at10239"/>
<evidence type="ECO:0000313" key="1">
    <source>
        <dbReference type="EMBL" id="ASR75583.1"/>
    </source>
</evidence>
<name>A0A222YVT8_9CAUD</name>
<protein>
    <submittedName>
        <fullName evidence="1">Uncharacterized protein</fullName>
    </submittedName>
</protein>
<keyword evidence="2" id="KW-1185">Reference proteome</keyword>
<gene>
    <name evidence="1" type="ORF">SEA_MILDRED21_225</name>
</gene>
<accession>A0A222YVT8</accession>
<dbReference type="EMBL" id="MF155946">
    <property type="protein sequence ID" value="ASR75583.1"/>
    <property type="molecule type" value="Genomic_DNA"/>
</dbReference>
<reference evidence="1 2" key="1">
    <citation type="submission" date="2017-05" db="EMBL/GenBank/DDBJ databases">
        <authorList>
            <person name="Chapman J."/>
            <person name="Chang C."/>
            <person name="Suresh T."/>
            <person name="Shishido T.C."/>
            <person name="Bindert I."/>
            <person name="Shaffer C.D."/>
            <person name="Weston-Hafer K.A."/>
            <person name="Russell D.A."/>
            <person name="Pope W.H."/>
            <person name="Jacobs-Sera D."/>
            <person name="Hendrix R.W."/>
            <person name="Hatfull G.F."/>
        </authorList>
    </citation>
    <scope>NUCLEOTIDE SEQUENCE [LARGE SCALE GENOMIC DNA]</scope>
</reference>
<evidence type="ECO:0000313" key="2">
    <source>
        <dbReference type="Proteomes" id="UP000223009"/>
    </source>
</evidence>
<sequence>MGDLKKYDVMVRVDFVWENEYGDERKTWATNIGHYSSNDPDSLPEWIAANHITCEPPGEKVARILYSEISCYTITEVE</sequence>
<organism evidence="1 2">
    <name type="scientific">Streptomyces phage Mildred21</name>
    <dbReference type="NCBI Taxonomy" id="2023959"/>
    <lineage>
        <taxon>Viruses</taxon>
        <taxon>Duplodnaviria</taxon>
        <taxon>Heunggongvirae</taxon>
        <taxon>Uroviricota</taxon>
        <taxon>Caudoviricetes</taxon>
        <taxon>Stanwilliamsviridae</taxon>
        <taxon>Boydwoodruffvirinae</taxon>
        <taxon>Samistivirus</taxon>
        <taxon>Samistivirus mildred21</taxon>
    </lineage>
</organism>
<dbReference type="Proteomes" id="UP000223009">
    <property type="component" value="Segment"/>
</dbReference>